<feature type="compositionally biased region" description="Polar residues" evidence="1">
    <location>
        <begin position="68"/>
        <end position="78"/>
    </location>
</feature>
<evidence type="ECO:0000313" key="2">
    <source>
        <dbReference type="EMBL" id="CAB4025034.1"/>
    </source>
</evidence>
<organism evidence="2 3">
    <name type="scientific">Paramuricea clavata</name>
    <name type="common">Red gorgonian</name>
    <name type="synonym">Violescent sea-whip</name>
    <dbReference type="NCBI Taxonomy" id="317549"/>
    <lineage>
        <taxon>Eukaryota</taxon>
        <taxon>Metazoa</taxon>
        <taxon>Cnidaria</taxon>
        <taxon>Anthozoa</taxon>
        <taxon>Octocorallia</taxon>
        <taxon>Malacalcyonacea</taxon>
        <taxon>Plexauridae</taxon>
        <taxon>Paramuricea</taxon>
    </lineage>
</organism>
<name>A0A7D9J9P0_PARCT</name>
<feature type="compositionally biased region" description="Polar residues" evidence="1">
    <location>
        <begin position="46"/>
        <end position="58"/>
    </location>
</feature>
<feature type="non-terminal residue" evidence="2">
    <location>
        <position position="112"/>
    </location>
</feature>
<feature type="compositionally biased region" description="Low complexity" evidence="1">
    <location>
        <begin position="79"/>
        <end position="90"/>
    </location>
</feature>
<dbReference type="EMBL" id="CACRXK020013368">
    <property type="protein sequence ID" value="CAB4025034.1"/>
    <property type="molecule type" value="Genomic_DNA"/>
</dbReference>
<gene>
    <name evidence="2" type="ORF">PACLA_8A023134</name>
</gene>
<evidence type="ECO:0000256" key="1">
    <source>
        <dbReference type="SAM" id="MobiDB-lite"/>
    </source>
</evidence>
<feature type="compositionally biased region" description="Polar residues" evidence="1">
    <location>
        <begin position="92"/>
        <end position="112"/>
    </location>
</feature>
<dbReference type="AlphaFoldDB" id="A0A7D9J9P0"/>
<evidence type="ECO:0000313" key="3">
    <source>
        <dbReference type="Proteomes" id="UP001152795"/>
    </source>
</evidence>
<sequence length="112" mass="12367">MTDQNNQAPEAVTKTSNKFDILSVESCSDNESDTNVDDSTLKLNTILPSESRLNSPNVDSRKYDNAQKKNQSTQSYGQSKKSNSKSNDNNRSYRTANSKRAATSQKGTTNQP</sequence>
<reference evidence="2" key="1">
    <citation type="submission" date="2020-04" db="EMBL/GenBank/DDBJ databases">
        <authorList>
            <person name="Alioto T."/>
            <person name="Alioto T."/>
            <person name="Gomez Garrido J."/>
        </authorList>
    </citation>
    <scope>NUCLEOTIDE SEQUENCE</scope>
    <source>
        <strain evidence="2">A484AB</strain>
    </source>
</reference>
<feature type="region of interest" description="Disordered" evidence="1">
    <location>
        <begin position="46"/>
        <end position="112"/>
    </location>
</feature>
<comment type="caution">
    <text evidence="2">The sequence shown here is derived from an EMBL/GenBank/DDBJ whole genome shotgun (WGS) entry which is preliminary data.</text>
</comment>
<feature type="region of interest" description="Disordered" evidence="1">
    <location>
        <begin position="1"/>
        <end position="20"/>
    </location>
</feature>
<proteinExistence type="predicted"/>
<protein>
    <submittedName>
        <fullName evidence="2">Uncharacterized protein</fullName>
    </submittedName>
</protein>
<keyword evidence="3" id="KW-1185">Reference proteome</keyword>
<accession>A0A7D9J9P0</accession>
<feature type="compositionally biased region" description="Polar residues" evidence="1">
    <location>
        <begin position="1"/>
        <end position="18"/>
    </location>
</feature>
<dbReference type="Proteomes" id="UP001152795">
    <property type="component" value="Unassembled WGS sequence"/>
</dbReference>